<name>L9YV92_9EURY</name>
<feature type="domain" description="eCIS core" evidence="2">
    <location>
        <begin position="45"/>
        <end position="121"/>
    </location>
</feature>
<gene>
    <name evidence="3" type="ORF">C486_14122</name>
</gene>
<dbReference type="Pfam" id="PF13699">
    <property type="entry name" value="eCIS_core"/>
    <property type="match status" value="1"/>
</dbReference>
<evidence type="ECO:0000256" key="1">
    <source>
        <dbReference type="SAM" id="MobiDB-lite"/>
    </source>
</evidence>
<evidence type="ECO:0000313" key="3">
    <source>
        <dbReference type="EMBL" id="ELY78014.1"/>
    </source>
</evidence>
<dbReference type="PATRIC" id="fig|1230459.4.peg.2823"/>
<organism evidence="3 4">
    <name type="scientific">Natrinema gari JCM 14663</name>
    <dbReference type="NCBI Taxonomy" id="1230459"/>
    <lineage>
        <taxon>Archaea</taxon>
        <taxon>Methanobacteriati</taxon>
        <taxon>Methanobacteriota</taxon>
        <taxon>Stenosarchaea group</taxon>
        <taxon>Halobacteria</taxon>
        <taxon>Halobacteriales</taxon>
        <taxon>Natrialbaceae</taxon>
        <taxon>Natrinema</taxon>
    </lineage>
</organism>
<comment type="caution">
    <text evidence="3">The sequence shown here is derived from an EMBL/GenBank/DDBJ whole genome shotgun (WGS) entry which is preliminary data.</text>
</comment>
<feature type="region of interest" description="Disordered" evidence="1">
    <location>
        <begin position="1"/>
        <end position="46"/>
    </location>
</feature>
<dbReference type="InterPro" id="IPR025295">
    <property type="entry name" value="eCIS_core_dom"/>
</dbReference>
<accession>L9YV92</accession>
<reference evidence="3 4" key="1">
    <citation type="journal article" date="2014" name="PLoS Genet.">
        <title>Phylogenetically driven sequencing of extremely halophilic archaea reveals strategies for static and dynamic osmo-response.</title>
        <authorList>
            <person name="Becker E.A."/>
            <person name="Seitzer P.M."/>
            <person name="Tritt A."/>
            <person name="Larsen D."/>
            <person name="Krusor M."/>
            <person name="Yao A.I."/>
            <person name="Wu D."/>
            <person name="Madern D."/>
            <person name="Eisen J.A."/>
            <person name="Darling A.E."/>
            <person name="Facciotti M.T."/>
        </authorList>
    </citation>
    <scope>NUCLEOTIDE SEQUENCE [LARGE SCALE GENOMIC DNA]</scope>
    <source>
        <strain evidence="3 4">JCM 14663</strain>
    </source>
</reference>
<dbReference type="RefSeq" id="WP_008457028.1">
    <property type="nucleotide sequence ID" value="NZ_AOIJ01000058.1"/>
</dbReference>
<protein>
    <recommendedName>
        <fullName evidence="2">eCIS core domain-containing protein</fullName>
    </recommendedName>
</protein>
<keyword evidence="4" id="KW-1185">Reference proteome</keyword>
<dbReference type="Proteomes" id="UP000011592">
    <property type="component" value="Unassembled WGS sequence"/>
</dbReference>
<evidence type="ECO:0000313" key="4">
    <source>
        <dbReference type="Proteomes" id="UP000011592"/>
    </source>
</evidence>
<evidence type="ECO:0000259" key="2">
    <source>
        <dbReference type="Pfam" id="PF13699"/>
    </source>
</evidence>
<proteinExistence type="predicted"/>
<dbReference type="AlphaFoldDB" id="L9YV92"/>
<sequence>MDAQERENALSVRRSTVAAHRDGPAGDTDTPESVRDVISSPGQSLDTSIQRAMEERMGDPLGDVRVHTGPQAAKACEAINARAFTVGNHIAFNHGEYDPASPDGQHVLAHELAHVRQQTGGAVSMLPQENLELEIDPEPQLERDAEETAQRVMEGGELGIQRMKETEVHVQRLGLGVFTGSGTSEGPIEQLRSHVEDATAAGEEKVDDLTTKTYRLTRDQLLDMVESVETPKGLAEYLEHHDIDVASRIQDSASSSVKGATKGWTVGSMAGSLAGPVGAVAGGILGVPLGAFLTTKFGEQTAGKVQNVIRNVLGLKTDQEFDLETNTGSETVAGQSRRT</sequence>
<dbReference type="EMBL" id="AOIJ01000058">
    <property type="protein sequence ID" value="ELY78014.1"/>
    <property type="molecule type" value="Genomic_DNA"/>
</dbReference>